<dbReference type="RefSeq" id="WP_111355003.1">
    <property type="nucleotide sequence ID" value="NZ_NHSK01000156.1"/>
</dbReference>
<feature type="signal peptide" evidence="1">
    <location>
        <begin position="1"/>
        <end position="20"/>
    </location>
</feature>
<dbReference type="OrthoDB" id="7507676at2"/>
<dbReference type="Gene3D" id="1.20.1290.10">
    <property type="entry name" value="AhpD-like"/>
    <property type="match status" value="1"/>
</dbReference>
<dbReference type="SUPFAM" id="SSF69118">
    <property type="entry name" value="AhpD-like"/>
    <property type="match status" value="1"/>
</dbReference>
<dbReference type="PANTHER" id="PTHR33570">
    <property type="entry name" value="4-CARBOXYMUCONOLACTONE DECARBOXYLASE FAMILY PROTEIN"/>
    <property type="match status" value="1"/>
</dbReference>
<feature type="domain" description="Carboxymuconolactone decarboxylase-like" evidence="2">
    <location>
        <begin position="37"/>
        <end position="120"/>
    </location>
</feature>
<dbReference type="PANTHER" id="PTHR33570:SF9">
    <property type="entry name" value="BLL4600 PROTEIN"/>
    <property type="match status" value="1"/>
</dbReference>
<gene>
    <name evidence="3" type="ORF">CH338_00070</name>
</gene>
<protein>
    <submittedName>
        <fullName evidence="3">4-carboxymuconolactone decarboxylase</fullName>
    </submittedName>
</protein>
<accession>A0A327KVV0</accession>
<reference evidence="3 4" key="1">
    <citation type="submission" date="2017-07" db="EMBL/GenBank/DDBJ databases">
        <title>Draft Genome Sequences of Select Purple Nonsulfur Bacteria.</title>
        <authorList>
            <person name="Lasarre B."/>
            <person name="Mckinlay J.B."/>
        </authorList>
    </citation>
    <scope>NUCLEOTIDE SEQUENCE [LARGE SCALE GENOMIC DNA]</scope>
    <source>
        <strain evidence="3 4">DSM 11907</strain>
    </source>
</reference>
<evidence type="ECO:0000256" key="1">
    <source>
        <dbReference type="SAM" id="SignalP"/>
    </source>
</evidence>
<dbReference type="InterPro" id="IPR029032">
    <property type="entry name" value="AhpD-like"/>
</dbReference>
<proteinExistence type="predicted"/>
<evidence type="ECO:0000259" key="2">
    <source>
        <dbReference type="Pfam" id="PF02627"/>
    </source>
</evidence>
<keyword evidence="4" id="KW-1185">Reference proteome</keyword>
<dbReference type="Pfam" id="PF02627">
    <property type="entry name" value="CMD"/>
    <property type="match status" value="2"/>
</dbReference>
<dbReference type="AlphaFoldDB" id="A0A327KVV0"/>
<sequence length="255" mass="27610">MKPLAAALITAALSGGAVLAQDNRYPIMSNNIERVAPALERYTTEGLFGKVWGDASLSARDRSLVTVAILIARNQTGELSDYITRALNSGVSAREISETITHLAFYAGWGNAMSAVDAAAKAFEAKGVAANDLPAIKPELLPLNQEAENVRETRVRSDFGNVSQGVVDNTREFLFRDLWLRPDLAPRDRSLITVAALIASGQVAQMPFHLNRAMDNGLTREEAGGVLAHAAFYTGWPNVFTALPVAKQVFESRRN</sequence>
<dbReference type="Proteomes" id="UP000248863">
    <property type="component" value="Unassembled WGS sequence"/>
</dbReference>
<dbReference type="GO" id="GO:0051920">
    <property type="term" value="F:peroxiredoxin activity"/>
    <property type="evidence" value="ECO:0007669"/>
    <property type="project" value="InterPro"/>
</dbReference>
<feature type="domain" description="Carboxymuconolactone decarboxylase-like" evidence="2">
    <location>
        <begin position="170"/>
        <end position="247"/>
    </location>
</feature>
<dbReference type="EMBL" id="NPEU01000001">
    <property type="protein sequence ID" value="RAI42337.1"/>
    <property type="molecule type" value="Genomic_DNA"/>
</dbReference>
<name>A0A327KVV0_9BRAD</name>
<keyword evidence="1" id="KW-0732">Signal</keyword>
<comment type="caution">
    <text evidence="3">The sequence shown here is derived from an EMBL/GenBank/DDBJ whole genome shotgun (WGS) entry which is preliminary data.</text>
</comment>
<evidence type="ECO:0000313" key="3">
    <source>
        <dbReference type="EMBL" id="RAI42337.1"/>
    </source>
</evidence>
<dbReference type="InterPro" id="IPR003779">
    <property type="entry name" value="CMD-like"/>
</dbReference>
<dbReference type="InterPro" id="IPR052512">
    <property type="entry name" value="4CMD/NDH-1_regulator"/>
</dbReference>
<organism evidence="3 4">
    <name type="scientific">Rhodoplanes elegans</name>
    <dbReference type="NCBI Taxonomy" id="29408"/>
    <lineage>
        <taxon>Bacteria</taxon>
        <taxon>Pseudomonadati</taxon>
        <taxon>Pseudomonadota</taxon>
        <taxon>Alphaproteobacteria</taxon>
        <taxon>Hyphomicrobiales</taxon>
        <taxon>Nitrobacteraceae</taxon>
        <taxon>Rhodoplanes</taxon>
    </lineage>
</organism>
<feature type="chain" id="PRO_5016307912" evidence="1">
    <location>
        <begin position="21"/>
        <end position="255"/>
    </location>
</feature>
<evidence type="ECO:0000313" key="4">
    <source>
        <dbReference type="Proteomes" id="UP000248863"/>
    </source>
</evidence>